<organism evidence="2 3">
    <name type="scientific">Calderihabitans maritimus</name>
    <dbReference type="NCBI Taxonomy" id="1246530"/>
    <lineage>
        <taxon>Bacteria</taxon>
        <taxon>Bacillati</taxon>
        <taxon>Bacillota</taxon>
        <taxon>Clostridia</taxon>
        <taxon>Neomoorellales</taxon>
        <taxon>Calderihabitantaceae</taxon>
        <taxon>Calderihabitans</taxon>
    </lineage>
</organism>
<dbReference type="AlphaFoldDB" id="A0A1Z5HT18"/>
<name>A0A1Z5HT18_9FIRM</name>
<comment type="caution">
    <text evidence="2">The sequence shown here is derived from an EMBL/GenBank/DDBJ whole genome shotgun (WGS) entry which is preliminary data.</text>
</comment>
<accession>A0A1Z5HT18</accession>
<proteinExistence type="predicted"/>
<dbReference type="Pfam" id="PF13683">
    <property type="entry name" value="rve_3"/>
    <property type="match status" value="1"/>
</dbReference>
<feature type="domain" description="Integrase catalytic" evidence="1">
    <location>
        <begin position="3"/>
        <end position="33"/>
    </location>
</feature>
<protein>
    <recommendedName>
        <fullName evidence="1">Integrase catalytic domain-containing protein</fullName>
    </recommendedName>
</protein>
<evidence type="ECO:0000259" key="1">
    <source>
        <dbReference type="Pfam" id="PF13683"/>
    </source>
</evidence>
<dbReference type="InterPro" id="IPR001584">
    <property type="entry name" value="Integrase_cat-core"/>
</dbReference>
<keyword evidence="3" id="KW-1185">Reference proteome</keyword>
<dbReference type="InterPro" id="IPR012337">
    <property type="entry name" value="RNaseH-like_sf"/>
</dbReference>
<dbReference type="EMBL" id="BDGJ01000081">
    <property type="protein sequence ID" value="GAW92471.1"/>
    <property type="molecule type" value="Genomic_DNA"/>
</dbReference>
<evidence type="ECO:0000313" key="3">
    <source>
        <dbReference type="Proteomes" id="UP000197032"/>
    </source>
</evidence>
<dbReference type="SUPFAM" id="SSF53098">
    <property type="entry name" value="Ribonuclease H-like"/>
    <property type="match status" value="1"/>
</dbReference>
<dbReference type="GO" id="GO:0015074">
    <property type="term" value="P:DNA integration"/>
    <property type="evidence" value="ECO:0007669"/>
    <property type="project" value="InterPro"/>
</dbReference>
<evidence type="ECO:0000313" key="2">
    <source>
        <dbReference type="EMBL" id="GAW92471.1"/>
    </source>
</evidence>
<dbReference type="Proteomes" id="UP000197032">
    <property type="component" value="Unassembled WGS sequence"/>
</dbReference>
<gene>
    <name evidence="2" type="ORF">KKC1_16250</name>
</gene>
<sequence length="47" mass="5641">MATSFEEAEKVISAWIKYYNEERMHSRLGYRSPKAYHQEFCLRKNAA</sequence>
<reference evidence="3" key="1">
    <citation type="journal article" date="2017" name="Appl. Environ. Microbiol.">
        <title>Genomic analysis of Calderihabitans maritimus KKC1, a thermophilic hydrogenogenic carboxydotrophic bacterium isolated from marine sediment.</title>
        <authorList>
            <person name="Omae K."/>
            <person name="Yoneda Y."/>
            <person name="Fukuyama Y."/>
            <person name="Yoshida T."/>
            <person name="Sako Y."/>
        </authorList>
    </citation>
    <scope>NUCLEOTIDE SEQUENCE [LARGE SCALE GENOMIC DNA]</scope>
    <source>
        <strain evidence="3">KKC1</strain>
    </source>
</reference>